<reference evidence="1 2" key="1">
    <citation type="submission" date="2021-04" db="EMBL/GenBank/DDBJ databases">
        <title>Mariniflexile gromovii gen. nov., sp. nov., a gliding bacterium isolated from the sea urchin Strongylocentrotus intermedius.</title>
        <authorList>
            <person name="Ko S."/>
            <person name="Le V."/>
            <person name="Ahn C.-Y."/>
            <person name="Oh H.-M."/>
        </authorList>
    </citation>
    <scope>NUCLEOTIDE SEQUENCE [LARGE SCALE GENOMIC DNA]</scope>
    <source>
        <strain evidence="1 2">KCTC 12570</strain>
    </source>
</reference>
<dbReference type="RefSeq" id="WP_209655741.1">
    <property type="nucleotide sequence ID" value="NZ_JAGJCB010000014.1"/>
</dbReference>
<dbReference type="InterPro" id="IPR046558">
    <property type="entry name" value="DUF6712"/>
</dbReference>
<comment type="caution">
    <text evidence="1">The sequence shown here is derived from an EMBL/GenBank/DDBJ whole genome shotgun (WGS) entry which is preliminary data.</text>
</comment>
<gene>
    <name evidence="1" type="ORF">J8H85_13490</name>
</gene>
<name>A0ABS4BW80_9FLAO</name>
<dbReference type="Pfam" id="PF20459">
    <property type="entry name" value="DUF6712"/>
    <property type="match status" value="1"/>
</dbReference>
<keyword evidence="2" id="KW-1185">Reference proteome</keyword>
<accession>A0ABS4BW80</accession>
<evidence type="ECO:0000313" key="2">
    <source>
        <dbReference type="Proteomes" id="UP000670776"/>
    </source>
</evidence>
<dbReference type="Proteomes" id="UP000670776">
    <property type="component" value="Unassembled WGS sequence"/>
</dbReference>
<proteinExistence type="predicted"/>
<organism evidence="1 2">
    <name type="scientific">Mariniflexile gromovii</name>
    <dbReference type="NCBI Taxonomy" id="362523"/>
    <lineage>
        <taxon>Bacteria</taxon>
        <taxon>Pseudomonadati</taxon>
        <taxon>Bacteroidota</taxon>
        <taxon>Flavobacteriia</taxon>
        <taxon>Flavobacteriales</taxon>
        <taxon>Flavobacteriaceae</taxon>
        <taxon>Mariniflexile</taxon>
    </lineage>
</organism>
<dbReference type="EMBL" id="JAGJCB010000014">
    <property type="protein sequence ID" value="MBP0904849.1"/>
    <property type="molecule type" value="Genomic_DNA"/>
</dbReference>
<protein>
    <submittedName>
        <fullName evidence="1">Uncharacterized protein</fullName>
    </submittedName>
</protein>
<evidence type="ECO:0000313" key="1">
    <source>
        <dbReference type="EMBL" id="MBP0904849.1"/>
    </source>
</evidence>
<sequence>MSNIITAQEFATYRDVGKKLDTNKIDECIKQAQTIDLYDVLNDFYFDLIENIDNEEYADLLSGSTFTVKGQSYIQAGLNSLLADYTYNRYMYSVNTNLTPFGAVTKLSNDSQPIDRNLLKDISKQTQIDASIKFQMIDKYLKNNSSRFPRYSTGNNENINTGSQRFTVIK</sequence>